<proteinExistence type="predicted"/>
<accession>A0ABP1GZ64</accession>
<dbReference type="EMBL" id="CAXDID020000011">
    <property type="protein sequence ID" value="CAL5980049.1"/>
    <property type="molecule type" value="Genomic_DNA"/>
</dbReference>
<evidence type="ECO:0000256" key="1">
    <source>
        <dbReference type="SAM" id="MobiDB-lite"/>
    </source>
</evidence>
<name>A0ABP1GZ64_9EUKA</name>
<evidence type="ECO:0000313" key="3">
    <source>
        <dbReference type="Proteomes" id="UP001642409"/>
    </source>
</evidence>
<organism evidence="2 3">
    <name type="scientific">Hexamita inflata</name>
    <dbReference type="NCBI Taxonomy" id="28002"/>
    <lineage>
        <taxon>Eukaryota</taxon>
        <taxon>Metamonada</taxon>
        <taxon>Diplomonadida</taxon>
        <taxon>Hexamitidae</taxon>
        <taxon>Hexamitinae</taxon>
        <taxon>Hexamita</taxon>
    </lineage>
</organism>
<dbReference type="Proteomes" id="UP001642409">
    <property type="component" value="Unassembled WGS sequence"/>
</dbReference>
<sequence length="803" mass="92501">MKTTNPAENTQSITIQQQVRDLIQSSSSPQFFSFLRAFSDILSTQESIEKQVFTCVSSCEPLRDSCPQLFYSLISILNLLKSDSDVRQFRSALINANECVDYSIQIIPPFKPIRNTTFDQIIACLDPQIQIRAPEPENDLEPDLFTVPLQNGSLEEICKRINAENEPTLLQHQIKIAEIESEENNSKKETQIESKQQNEENNKQNIVEHKPVFDPMKIKELKEKNQNKRIKETKTNKTFKEIIQKHYKKQSPEIKPKEQTTPNKHFKQINRRIKKETPQIKLSTPNLALNINDLLFQTEIQEIEEPEIKVQNGNSAEKYLFKQTIQQPIDMEIQQIIQNSQNAINIMSGKGKPKIQIKEAPKYTETVTPKQDTMINQDALQFGYEMEYESSINQYSNEPIYSDLEPQAQFDVFDEPQEEIQEALITSKQQIVQNLDRKIEKQLTQPFIQIPIKPINVQQNEIQQEIDSQSSIQEDQSINSTESFDEMNNTALKCFAQNNTEQKQTTVNSLQSKSESSTHVSEKNVSKESVYLPISRLSQQSLQETAINIQLQSPAIPFITKVLYKDESVMTDSVLMKSSLNQTSQAFLNNSQDLSLSRKMERILLENQLTNLESQQSKQLNALNKSIDSKPTNNLKQSTPKIYTQNQIENTVQRQIFETPKNYNQNNEAVLKEQISEKLLLRKEQFSPQKQISTYHNDNIFHSLIDHSLNDCQNLLSQVQLTPMINQSNSNNINQLFKIPETPKWVDLARKRALDVNFKQLQSNSLENVLQTMHVTVMGGGIAFSCLLCEQLYIKIFCHFQCG</sequence>
<feature type="region of interest" description="Disordered" evidence="1">
    <location>
        <begin position="180"/>
        <end position="215"/>
    </location>
</feature>
<gene>
    <name evidence="2" type="ORF">HINF_LOCUS5997</name>
</gene>
<feature type="compositionally biased region" description="Basic and acidic residues" evidence="1">
    <location>
        <begin position="184"/>
        <end position="215"/>
    </location>
</feature>
<evidence type="ECO:0000313" key="2">
    <source>
        <dbReference type="EMBL" id="CAL5980049.1"/>
    </source>
</evidence>
<comment type="caution">
    <text evidence="2">The sequence shown here is derived from an EMBL/GenBank/DDBJ whole genome shotgun (WGS) entry which is preliminary data.</text>
</comment>
<protein>
    <submittedName>
        <fullName evidence="2">Hypothetical_protein</fullName>
    </submittedName>
</protein>
<keyword evidence="3" id="KW-1185">Reference proteome</keyword>
<reference evidence="2 3" key="1">
    <citation type="submission" date="2024-07" db="EMBL/GenBank/DDBJ databases">
        <authorList>
            <person name="Akdeniz Z."/>
        </authorList>
    </citation>
    <scope>NUCLEOTIDE SEQUENCE [LARGE SCALE GENOMIC DNA]</scope>
</reference>